<sequence>MRTDSNKVTDRYGASDKGRRCYLATLAVGKGIRPARVVAIGDAVCECVHVLTARSDAQWRQTQHVVQDGLPRVGARLVRASFVMANRGGVQTPAGCGQRVSVFDMLFPLGFGPRLPQAARLLAEGLYRE</sequence>
<proteinExistence type="predicted"/>
<keyword evidence="2" id="KW-1185">Reference proteome</keyword>
<gene>
    <name evidence="1" type="ORF">WM40_03575</name>
</gene>
<comment type="caution">
    <text evidence="1">The sequence shown here is derived from an EMBL/GenBank/DDBJ whole genome shotgun (WGS) entry which is preliminary data.</text>
</comment>
<evidence type="ECO:0000313" key="2">
    <source>
        <dbReference type="Proteomes" id="UP000033618"/>
    </source>
</evidence>
<name>A0A0F5K688_9BURK</name>
<dbReference type="STRING" id="28092.WM40_03575"/>
<dbReference type="AlphaFoldDB" id="A0A0F5K688"/>
<organism evidence="1 2">
    <name type="scientific">Robbsia andropogonis</name>
    <dbReference type="NCBI Taxonomy" id="28092"/>
    <lineage>
        <taxon>Bacteria</taxon>
        <taxon>Pseudomonadati</taxon>
        <taxon>Pseudomonadota</taxon>
        <taxon>Betaproteobacteria</taxon>
        <taxon>Burkholderiales</taxon>
        <taxon>Burkholderiaceae</taxon>
        <taxon>Robbsia</taxon>
    </lineage>
</organism>
<evidence type="ECO:0000313" key="1">
    <source>
        <dbReference type="EMBL" id="KKB65032.1"/>
    </source>
</evidence>
<dbReference type="Proteomes" id="UP000033618">
    <property type="component" value="Unassembled WGS sequence"/>
</dbReference>
<reference evidence="1 2" key="1">
    <citation type="submission" date="2015-03" db="EMBL/GenBank/DDBJ databases">
        <title>Draft Genome Sequence of Burkholderia andropogonis type strain ICMP2807, isolated from Sorghum bicolor.</title>
        <authorList>
            <person name="Lopes-Santos L."/>
            <person name="Castro D.B."/>
            <person name="Ottoboni L.M."/>
            <person name="Park D."/>
            <person name="Weirc B.S."/>
            <person name="Destefano S.A."/>
        </authorList>
    </citation>
    <scope>NUCLEOTIDE SEQUENCE [LARGE SCALE GENOMIC DNA]</scope>
    <source>
        <strain evidence="1 2">ICMP2807</strain>
    </source>
</reference>
<dbReference type="RefSeq" id="WP_024904274.1">
    <property type="nucleotide sequence ID" value="NZ_CADFGU010000004.1"/>
</dbReference>
<dbReference type="PATRIC" id="fig|28092.6.peg.851"/>
<dbReference type="OrthoDB" id="9797736at2"/>
<protein>
    <submittedName>
        <fullName evidence="1">Uncharacterized protein</fullName>
    </submittedName>
</protein>
<dbReference type="EMBL" id="LAQU01000002">
    <property type="protein sequence ID" value="KKB65032.1"/>
    <property type="molecule type" value="Genomic_DNA"/>
</dbReference>
<accession>A0A0F5K688</accession>